<dbReference type="KEGG" id="ksn:43590282"/>
<dbReference type="PANTHER" id="PTHR42695">
    <property type="entry name" value="GLUTAMINE AMIDOTRANSFERASE YLR126C-RELATED"/>
    <property type="match status" value="1"/>
</dbReference>
<dbReference type="GeneID" id="43590282"/>
<evidence type="ECO:0008006" key="3">
    <source>
        <dbReference type="Google" id="ProtNLM"/>
    </source>
</evidence>
<keyword evidence="2" id="KW-1185">Reference proteome</keyword>
<name>A0AAJ8MX89_9TREE</name>
<dbReference type="RefSeq" id="XP_065823717.1">
    <property type="nucleotide sequence ID" value="XM_065967645.1"/>
</dbReference>
<reference evidence="1" key="1">
    <citation type="submission" date="2017-08" db="EMBL/GenBank/DDBJ databases">
        <authorList>
            <person name="Cuomo C."/>
            <person name="Billmyre B."/>
            <person name="Heitman J."/>
        </authorList>
    </citation>
    <scope>NUCLEOTIDE SEQUENCE</scope>
    <source>
        <strain evidence="1">CBS 12478</strain>
    </source>
</reference>
<dbReference type="PANTHER" id="PTHR42695:SF5">
    <property type="entry name" value="GLUTAMINE AMIDOTRANSFERASE YLR126C-RELATED"/>
    <property type="match status" value="1"/>
</dbReference>
<gene>
    <name evidence="1" type="ORF">CI109_105302</name>
</gene>
<dbReference type="Proteomes" id="UP000322225">
    <property type="component" value="Chromosome 9"/>
</dbReference>
<accession>A0AAJ8MX89</accession>
<dbReference type="AlphaFoldDB" id="A0AAJ8MX89"/>
<evidence type="ECO:0000313" key="2">
    <source>
        <dbReference type="Proteomes" id="UP000322225"/>
    </source>
</evidence>
<proteinExistence type="predicted"/>
<dbReference type="SUPFAM" id="SSF52317">
    <property type="entry name" value="Class I glutamine amidotransferase-like"/>
    <property type="match status" value="1"/>
</dbReference>
<dbReference type="Gene3D" id="3.40.50.880">
    <property type="match status" value="1"/>
</dbReference>
<dbReference type="InterPro" id="IPR044992">
    <property type="entry name" value="ChyE-like"/>
</dbReference>
<protein>
    <recommendedName>
        <fullName evidence="3">Glutamine amidotransferase domain-containing protein</fullName>
    </recommendedName>
</protein>
<dbReference type="CDD" id="cd01741">
    <property type="entry name" value="GATase1_1"/>
    <property type="match status" value="1"/>
</dbReference>
<dbReference type="GO" id="GO:0005634">
    <property type="term" value="C:nucleus"/>
    <property type="evidence" value="ECO:0007669"/>
    <property type="project" value="TreeGrafter"/>
</dbReference>
<reference evidence="1" key="2">
    <citation type="submission" date="2024-01" db="EMBL/GenBank/DDBJ databases">
        <title>Comparative genomics of Cryptococcus and Kwoniella reveals pathogenesis evolution and contrasting modes of karyotype evolution via chromosome fusion or intercentromeric recombination.</title>
        <authorList>
            <person name="Coelho M.A."/>
            <person name="David-Palma M."/>
            <person name="Shea T."/>
            <person name="Bowers K."/>
            <person name="McGinley-Smith S."/>
            <person name="Mohammad A.W."/>
            <person name="Gnirke A."/>
            <person name="Yurkov A.M."/>
            <person name="Nowrousian M."/>
            <person name="Sun S."/>
            <person name="Cuomo C.A."/>
            <person name="Heitman J."/>
        </authorList>
    </citation>
    <scope>NUCLEOTIDE SEQUENCE</scope>
    <source>
        <strain evidence="1">CBS 12478</strain>
    </source>
</reference>
<dbReference type="EMBL" id="CP144059">
    <property type="protein sequence ID" value="WWD20825.1"/>
    <property type="molecule type" value="Genomic_DNA"/>
</dbReference>
<dbReference type="GO" id="GO:0005829">
    <property type="term" value="C:cytosol"/>
    <property type="evidence" value="ECO:0007669"/>
    <property type="project" value="TreeGrafter"/>
</dbReference>
<evidence type="ECO:0000313" key="1">
    <source>
        <dbReference type="EMBL" id="WWD20825.1"/>
    </source>
</evidence>
<sequence length="263" mass="28665">MSSKRIVRVALLITDTPLPAVVAENGTYLDIFRRWLSESLASYPDESVRAGTELIVDGYDVVDKQEYPPSAKLVDGAPDAYDCVMMTGSKHTAFDTSSPWITKLIEYIRTIATSPERQHLKLVGICFGHQIIALALGGECVSGKDGWEVGVYGCELTQEGRYWWTGDVQGQGGDDKVYLEQMLHPASTSSKPIAQILTVQGHPEFTPSIVSKIVDARSAMGIFDENAAAEARRRLGGKDGSGGEGFGRIGWAVWRVLLQESTP</sequence>
<dbReference type="InterPro" id="IPR029062">
    <property type="entry name" value="Class_I_gatase-like"/>
</dbReference>
<organism evidence="1 2">
    <name type="scientific">Kwoniella shandongensis</name>
    <dbReference type="NCBI Taxonomy" id="1734106"/>
    <lineage>
        <taxon>Eukaryota</taxon>
        <taxon>Fungi</taxon>
        <taxon>Dikarya</taxon>
        <taxon>Basidiomycota</taxon>
        <taxon>Agaricomycotina</taxon>
        <taxon>Tremellomycetes</taxon>
        <taxon>Tremellales</taxon>
        <taxon>Cryptococcaceae</taxon>
        <taxon>Kwoniella</taxon>
    </lineage>
</organism>